<evidence type="ECO:0000256" key="1">
    <source>
        <dbReference type="SAM" id="Phobius"/>
    </source>
</evidence>
<gene>
    <name evidence="2" type="ORF">COU16_02990</name>
</gene>
<evidence type="ECO:0000313" key="3">
    <source>
        <dbReference type="Proteomes" id="UP000229344"/>
    </source>
</evidence>
<accession>A0A2H0UDQ8</accession>
<keyword evidence="1" id="KW-0812">Transmembrane</keyword>
<comment type="caution">
    <text evidence="2">The sequence shown here is derived from an EMBL/GenBank/DDBJ whole genome shotgun (WGS) entry which is preliminary data.</text>
</comment>
<keyword evidence="1" id="KW-0472">Membrane</keyword>
<dbReference type="Proteomes" id="UP000229344">
    <property type="component" value="Unassembled WGS sequence"/>
</dbReference>
<organism evidence="2 3">
    <name type="scientific">Candidatus Kaiserbacteria bacterium CG10_big_fil_rev_8_21_14_0_10_47_16</name>
    <dbReference type="NCBI Taxonomy" id="1974608"/>
    <lineage>
        <taxon>Bacteria</taxon>
        <taxon>Candidatus Kaiseribacteriota</taxon>
    </lineage>
</organism>
<protein>
    <submittedName>
        <fullName evidence="2">Uncharacterized protein</fullName>
    </submittedName>
</protein>
<reference evidence="3" key="1">
    <citation type="submission" date="2017-09" db="EMBL/GenBank/DDBJ databases">
        <title>Depth-based differentiation of microbial function through sediment-hosted aquifers and enrichment of novel symbionts in the deep terrestrial subsurface.</title>
        <authorList>
            <person name="Probst A.J."/>
            <person name="Ladd B."/>
            <person name="Jarett J.K."/>
            <person name="Geller-Mcgrath D.E."/>
            <person name="Sieber C.M.K."/>
            <person name="Emerson J.B."/>
            <person name="Anantharaman K."/>
            <person name="Thomas B.C."/>
            <person name="Malmstrom R."/>
            <person name="Stieglmeier M."/>
            <person name="Klingl A."/>
            <person name="Woyke T."/>
            <person name="Ryan C.M."/>
            <person name="Banfield J.F."/>
        </authorList>
    </citation>
    <scope>NUCLEOTIDE SEQUENCE [LARGE SCALE GENOMIC DNA]</scope>
</reference>
<feature type="transmembrane region" description="Helical" evidence="1">
    <location>
        <begin position="20"/>
        <end position="43"/>
    </location>
</feature>
<evidence type="ECO:0000313" key="2">
    <source>
        <dbReference type="EMBL" id="PIR84517.1"/>
    </source>
</evidence>
<dbReference type="EMBL" id="PFBI01000006">
    <property type="protein sequence ID" value="PIR84517.1"/>
    <property type="molecule type" value="Genomic_DNA"/>
</dbReference>
<keyword evidence="1" id="KW-1133">Transmembrane helix</keyword>
<name>A0A2H0UDQ8_9BACT</name>
<proteinExistence type="predicted"/>
<dbReference type="AlphaFoldDB" id="A0A2H0UDQ8"/>
<sequence length="72" mass="7955">MIYTLEGVMVAPSTTKERNGWWIFLGLLAVGILFYTVTSTYAANTAPIERSDGFYIGNPPPDKATEAFFGKF</sequence>